<dbReference type="InterPro" id="IPR044802">
    <property type="entry name" value="NADKc-like"/>
</dbReference>
<name>A0A699JB30_TANCI</name>
<dbReference type="EMBL" id="BKCJ010388198">
    <property type="protein sequence ID" value="GFA22337.1"/>
    <property type="molecule type" value="Genomic_DNA"/>
</dbReference>
<feature type="non-terminal residue" evidence="1">
    <location>
        <position position="1"/>
    </location>
</feature>
<gene>
    <name evidence="1" type="ORF">Tci_594309</name>
</gene>
<dbReference type="PANTHER" id="PTHR31153">
    <property type="entry name" value="CALMODULIN CALCIUM-DEPENDENT NAD KINASE"/>
    <property type="match status" value="1"/>
</dbReference>
<organism evidence="1">
    <name type="scientific">Tanacetum cinerariifolium</name>
    <name type="common">Dalmatian daisy</name>
    <name type="synonym">Chrysanthemum cinerariifolium</name>
    <dbReference type="NCBI Taxonomy" id="118510"/>
    <lineage>
        <taxon>Eukaryota</taxon>
        <taxon>Viridiplantae</taxon>
        <taxon>Streptophyta</taxon>
        <taxon>Embryophyta</taxon>
        <taxon>Tracheophyta</taxon>
        <taxon>Spermatophyta</taxon>
        <taxon>Magnoliopsida</taxon>
        <taxon>eudicotyledons</taxon>
        <taxon>Gunneridae</taxon>
        <taxon>Pentapetalae</taxon>
        <taxon>asterids</taxon>
        <taxon>campanulids</taxon>
        <taxon>Asterales</taxon>
        <taxon>Asteraceae</taxon>
        <taxon>Asteroideae</taxon>
        <taxon>Anthemideae</taxon>
        <taxon>Anthemidinae</taxon>
        <taxon>Tanacetum</taxon>
    </lineage>
</organism>
<dbReference type="Gene3D" id="3.40.50.300">
    <property type="entry name" value="P-loop containing nucleotide triphosphate hydrolases"/>
    <property type="match status" value="1"/>
</dbReference>
<proteinExistence type="predicted"/>
<dbReference type="AlphaFoldDB" id="A0A699JB30"/>
<dbReference type="GO" id="GO:0016787">
    <property type="term" value="F:hydrolase activity"/>
    <property type="evidence" value="ECO:0007669"/>
    <property type="project" value="UniProtKB-KW"/>
</dbReference>
<comment type="caution">
    <text evidence="1">The sequence shown here is derived from an EMBL/GenBank/DDBJ whole genome shotgun (WGS) entry which is preliminary data.</text>
</comment>
<dbReference type="InterPro" id="IPR027417">
    <property type="entry name" value="P-loop_NTPase"/>
</dbReference>
<evidence type="ECO:0000313" key="1">
    <source>
        <dbReference type="EMBL" id="GFA22337.1"/>
    </source>
</evidence>
<dbReference type="PANTHER" id="PTHR31153:SF1">
    <property type="entry name" value="CALMODULIN CALCIUM-DEPENDENT NAD KINASE"/>
    <property type="match status" value="1"/>
</dbReference>
<keyword evidence="1" id="KW-0378">Hydrolase</keyword>
<sequence length="176" mass="19655">AEVVAYVVVVEADAFKETYVIYQALSSKGHHNDMFKAAELVHQTAIDATSSLLVTTLNDCRYVFMDETLSREPFVEQTIEMARSIHKHRYRMGVGYKVSDDGTIPEMLNVVCDPYLAVTRGISEDAFTEMMEVLAHSDRILVLLFMGDGMGAGESTVLKEVLKEYVTAALLIFISF</sequence>
<reference evidence="1" key="1">
    <citation type="journal article" date="2019" name="Sci. Rep.">
        <title>Draft genome of Tanacetum cinerariifolium, the natural source of mosquito coil.</title>
        <authorList>
            <person name="Yamashiro T."/>
            <person name="Shiraishi A."/>
            <person name="Satake H."/>
            <person name="Nakayama K."/>
        </authorList>
    </citation>
    <scope>NUCLEOTIDE SEQUENCE</scope>
</reference>
<protein>
    <submittedName>
        <fullName evidence="1">Putative zeta toxin domain, P-loop containing nucleoside triphosphate hydrolase</fullName>
    </submittedName>
</protein>
<accession>A0A699JB30</accession>